<evidence type="ECO:0000313" key="2">
    <source>
        <dbReference type="EMBL" id="APW63015.1"/>
    </source>
</evidence>
<sequence length="259" mass="28648">MHWLIDGYNVMHAAGAVDGKSGRARFRIARRRFLNELADGLGALVHETTVVFDASRPPGDFPVESVYKGITVIFAVADEDADARIERIIAHHSNPKALTVVSTDRRVRLAATRRKAHALRADDFLDRITTLAHERPKPTAADKPDAKPPAALMDDAEKAHWMQVFGSIDDEAAAEPLDPKPAGVQEQERPRPKTDQPPRRKAVAKPNKAAMYDAEKAHWLKVFGSIDDDPAVRKALNSEPTLLTDAEIAKIQREIDLEP</sequence>
<dbReference type="OrthoDB" id="286832at2"/>
<evidence type="ECO:0008006" key="4">
    <source>
        <dbReference type="Google" id="ProtNLM"/>
    </source>
</evidence>
<reference evidence="3" key="1">
    <citation type="submission" date="2016-12" db="EMBL/GenBank/DDBJ databases">
        <title>Comparative genomics of four Isosphaeraceae planctomycetes: a common pool of plasmids and glycoside hydrolase genes.</title>
        <authorList>
            <person name="Ivanova A."/>
        </authorList>
    </citation>
    <scope>NUCLEOTIDE SEQUENCE [LARGE SCALE GENOMIC DNA]</scope>
    <source>
        <strain evidence="3">PX4</strain>
    </source>
</reference>
<name>A0A1U7CVQ8_9BACT</name>
<evidence type="ECO:0000256" key="1">
    <source>
        <dbReference type="SAM" id="MobiDB-lite"/>
    </source>
</evidence>
<dbReference type="RefSeq" id="WP_076349427.1">
    <property type="nucleotide sequence ID" value="NZ_CP019082.1"/>
</dbReference>
<protein>
    <recommendedName>
        <fullName evidence="4">YacP-like NYN domain protein</fullName>
    </recommendedName>
</protein>
<feature type="compositionally biased region" description="Basic and acidic residues" evidence="1">
    <location>
        <begin position="186"/>
        <end position="198"/>
    </location>
</feature>
<dbReference type="AlphaFoldDB" id="A0A1U7CVQ8"/>
<accession>A0A1U7CVQ8</accession>
<dbReference type="KEGG" id="pbor:BSF38_04573"/>
<dbReference type="Proteomes" id="UP000186309">
    <property type="component" value="Chromosome"/>
</dbReference>
<proteinExistence type="predicted"/>
<dbReference type="STRING" id="1387353.BSF38_04573"/>
<keyword evidence="3" id="KW-1185">Reference proteome</keyword>
<evidence type="ECO:0000313" key="3">
    <source>
        <dbReference type="Proteomes" id="UP000186309"/>
    </source>
</evidence>
<organism evidence="2 3">
    <name type="scientific">Paludisphaera borealis</name>
    <dbReference type="NCBI Taxonomy" id="1387353"/>
    <lineage>
        <taxon>Bacteria</taxon>
        <taxon>Pseudomonadati</taxon>
        <taxon>Planctomycetota</taxon>
        <taxon>Planctomycetia</taxon>
        <taxon>Isosphaerales</taxon>
        <taxon>Isosphaeraceae</taxon>
        <taxon>Paludisphaera</taxon>
    </lineage>
</organism>
<feature type="region of interest" description="Disordered" evidence="1">
    <location>
        <begin position="173"/>
        <end position="209"/>
    </location>
</feature>
<dbReference type="EMBL" id="CP019082">
    <property type="protein sequence ID" value="APW63015.1"/>
    <property type="molecule type" value="Genomic_DNA"/>
</dbReference>
<gene>
    <name evidence="2" type="ORF">BSF38_04573</name>
</gene>
<dbReference type="Pfam" id="PF05991">
    <property type="entry name" value="NYN_YacP"/>
    <property type="match status" value="1"/>
</dbReference>
<dbReference type="InterPro" id="IPR010298">
    <property type="entry name" value="YacP-like"/>
</dbReference>